<dbReference type="HOGENOM" id="CLU_3203513_0_0_10"/>
<proteinExistence type="predicted"/>
<evidence type="ECO:0000313" key="2">
    <source>
        <dbReference type="Proteomes" id="UP000027442"/>
    </source>
</evidence>
<comment type="caution">
    <text evidence="1">The sequence shown here is derived from an EMBL/GenBank/DDBJ whole genome shotgun (WGS) entry which is preliminary data.</text>
</comment>
<evidence type="ECO:0000313" key="1">
    <source>
        <dbReference type="EMBL" id="KDR51413.1"/>
    </source>
</evidence>
<name>A0A069QEV1_HOYLO</name>
<sequence>MEREKYIWALLFRLKNIKIGVHCHFCYLYLTKISGNLILLHEQKD</sequence>
<protein>
    <submittedName>
        <fullName evidence="1">Uncharacterized protein</fullName>
    </submittedName>
</protein>
<accession>A0A069QEV1</accession>
<dbReference type="Proteomes" id="UP000027442">
    <property type="component" value="Unassembled WGS sequence"/>
</dbReference>
<dbReference type="EMBL" id="JNGW01000107">
    <property type="protein sequence ID" value="KDR51413.1"/>
    <property type="molecule type" value="Genomic_DNA"/>
</dbReference>
<gene>
    <name evidence="1" type="ORF">HMPREF1991_02502</name>
</gene>
<dbReference type="PATRIC" id="fig|1122985.7.peg.2591"/>
<keyword evidence="2" id="KW-1185">Reference proteome</keyword>
<organism evidence="1 2">
    <name type="scientific">Hoylesella loescheii DSM 19665 = JCM 12249 = ATCC 15930</name>
    <dbReference type="NCBI Taxonomy" id="1122985"/>
    <lineage>
        <taxon>Bacteria</taxon>
        <taxon>Pseudomonadati</taxon>
        <taxon>Bacteroidota</taxon>
        <taxon>Bacteroidia</taxon>
        <taxon>Bacteroidales</taxon>
        <taxon>Prevotellaceae</taxon>
        <taxon>Hoylesella</taxon>
    </lineage>
</organism>
<dbReference type="AlphaFoldDB" id="A0A069QEV1"/>
<reference evidence="1 2" key="1">
    <citation type="submission" date="2013-08" db="EMBL/GenBank/DDBJ databases">
        <authorList>
            <person name="Weinstock G."/>
            <person name="Sodergren E."/>
            <person name="Wylie T."/>
            <person name="Fulton L."/>
            <person name="Fulton R."/>
            <person name="Fronick C."/>
            <person name="O'Laughlin M."/>
            <person name="Godfrey J."/>
            <person name="Miner T."/>
            <person name="Herter B."/>
            <person name="Appelbaum E."/>
            <person name="Cordes M."/>
            <person name="Lek S."/>
            <person name="Wollam A."/>
            <person name="Pepin K.H."/>
            <person name="Palsikar V.B."/>
            <person name="Mitreva M."/>
            <person name="Wilson R.K."/>
        </authorList>
    </citation>
    <scope>NUCLEOTIDE SEQUENCE [LARGE SCALE GENOMIC DNA]</scope>
    <source>
        <strain evidence="1 2">ATCC 15930</strain>
    </source>
</reference>